<dbReference type="Gene3D" id="2.60.220.50">
    <property type="match status" value="1"/>
</dbReference>
<dbReference type="Pfam" id="PF01825">
    <property type="entry name" value="GPS"/>
    <property type="match status" value="1"/>
</dbReference>
<dbReference type="SMART" id="SM00303">
    <property type="entry name" value="GPS"/>
    <property type="match status" value="1"/>
</dbReference>
<feature type="transmembrane region" description="Helical" evidence="9">
    <location>
        <begin position="729"/>
        <end position="755"/>
    </location>
</feature>
<evidence type="ECO:0000256" key="5">
    <source>
        <dbReference type="ARBA" id="ARBA00023136"/>
    </source>
</evidence>
<comment type="similarity">
    <text evidence="2">Belongs to the G-protein coupled receptor 2 family. Adhesion G-protein coupled receptor (ADGR) subfamily.</text>
</comment>
<dbReference type="PROSITE" id="PS50221">
    <property type="entry name" value="GAIN_B"/>
    <property type="match status" value="1"/>
</dbReference>
<dbReference type="PANTHER" id="PTHR45813">
    <property type="entry name" value="IG-LIKE DOMAIN-CONTAINING PROTEIN"/>
    <property type="match status" value="1"/>
</dbReference>
<dbReference type="EMBL" id="NHOQ01001000">
    <property type="protein sequence ID" value="PWA27869.1"/>
    <property type="molecule type" value="Genomic_DNA"/>
</dbReference>
<dbReference type="InterPro" id="IPR057244">
    <property type="entry name" value="GAIN_B"/>
</dbReference>
<dbReference type="GO" id="GO:0004930">
    <property type="term" value="F:G protein-coupled receptor activity"/>
    <property type="evidence" value="ECO:0007669"/>
    <property type="project" value="InterPro"/>
</dbReference>
<evidence type="ECO:0000259" key="10">
    <source>
        <dbReference type="PROSITE" id="PS50221"/>
    </source>
</evidence>
<keyword evidence="4 9" id="KW-1133">Transmembrane helix</keyword>
<feature type="transmembrane region" description="Helical" evidence="9">
    <location>
        <begin position="818"/>
        <end position="841"/>
    </location>
</feature>
<dbReference type="PROSITE" id="PS50261">
    <property type="entry name" value="G_PROTEIN_RECEP_F2_4"/>
    <property type="match status" value="1"/>
</dbReference>
<protein>
    <recommendedName>
        <fullName evidence="14">G-protein coupled receptors family 2 profile 2 domain-containing protein</fullName>
    </recommendedName>
</protein>
<evidence type="ECO:0000256" key="4">
    <source>
        <dbReference type="ARBA" id="ARBA00022989"/>
    </source>
</evidence>
<dbReference type="PRINTS" id="PR00249">
    <property type="entry name" value="GPCRSECRETIN"/>
</dbReference>
<dbReference type="STRING" id="33528.ENSGAFP00000014011"/>
<dbReference type="InterPro" id="IPR000203">
    <property type="entry name" value="GPS"/>
</dbReference>
<gene>
    <name evidence="12" type="ORF">CCH79_00000275</name>
</gene>
<keyword evidence="3 9" id="KW-0812">Transmembrane</keyword>
<proteinExistence type="inferred from homology"/>
<feature type="transmembrane region" description="Helical" evidence="9">
    <location>
        <begin position="658"/>
        <end position="678"/>
    </location>
</feature>
<keyword evidence="5 9" id="KW-0472">Membrane</keyword>
<feature type="transmembrane region" description="Helical" evidence="9">
    <location>
        <begin position="615"/>
        <end position="637"/>
    </location>
</feature>
<feature type="compositionally biased region" description="Low complexity" evidence="8">
    <location>
        <begin position="1202"/>
        <end position="1223"/>
    </location>
</feature>
<keyword evidence="6" id="KW-1015">Disulfide bond</keyword>
<feature type="transmembrane region" description="Helical" evidence="9">
    <location>
        <begin position="775"/>
        <end position="797"/>
    </location>
</feature>
<dbReference type="Gene3D" id="1.20.1070.10">
    <property type="entry name" value="Rhodopsin 7-helix transmembrane proteins"/>
    <property type="match status" value="1"/>
</dbReference>
<dbReference type="FunFam" id="1.20.1070.10:FF:000058">
    <property type="entry name" value="Adhesion G protein-coupled receptor F5"/>
    <property type="match status" value="1"/>
</dbReference>
<dbReference type="GO" id="GO:0016020">
    <property type="term" value="C:membrane"/>
    <property type="evidence" value="ECO:0007669"/>
    <property type="project" value="UniProtKB-SubCell"/>
</dbReference>
<evidence type="ECO:0000256" key="8">
    <source>
        <dbReference type="SAM" id="MobiDB-lite"/>
    </source>
</evidence>
<dbReference type="GO" id="GO:0007166">
    <property type="term" value="P:cell surface receptor signaling pathway"/>
    <property type="evidence" value="ECO:0007669"/>
    <property type="project" value="InterPro"/>
</dbReference>
<evidence type="ECO:0000256" key="9">
    <source>
        <dbReference type="SAM" id="Phobius"/>
    </source>
</evidence>
<feature type="non-terminal residue" evidence="12">
    <location>
        <position position="1445"/>
    </location>
</feature>
<dbReference type="InterPro" id="IPR017981">
    <property type="entry name" value="GPCR_2-like_7TM"/>
</dbReference>
<evidence type="ECO:0000259" key="11">
    <source>
        <dbReference type="PROSITE" id="PS50261"/>
    </source>
</evidence>
<organism evidence="12 13">
    <name type="scientific">Gambusia affinis</name>
    <name type="common">Western mosquitofish</name>
    <name type="synonym">Heterandria affinis</name>
    <dbReference type="NCBI Taxonomy" id="33528"/>
    <lineage>
        <taxon>Eukaryota</taxon>
        <taxon>Metazoa</taxon>
        <taxon>Chordata</taxon>
        <taxon>Craniata</taxon>
        <taxon>Vertebrata</taxon>
        <taxon>Euteleostomi</taxon>
        <taxon>Actinopterygii</taxon>
        <taxon>Neopterygii</taxon>
        <taxon>Teleostei</taxon>
        <taxon>Neoteleostei</taxon>
        <taxon>Acanthomorphata</taxon>
        <taxon>Ovalentaria</taxon>
        <taxon>Atherinomorphae</taxon>
        <taxon>Cyprinodontiformes</taxon>
        <taxon>Poeciliidae</taxon>
        <taxon>Poeciliinae</taxon>
        <taxon>Gambusia</taxon>
    </lineage>
</organism>
<sequence length="1445" mass="159493">MVFPKEVWFGFIPLVFCYTASQPGFTTLYEDLMEINSPRLHEREKREVPTNTNDYEFQAVLGLSELEVLEVFLKNLSFPILINSTSQISSLDTTTVCSPNVTGYQCVCEENFAWSHNSCIAYGVCDVRLGDTCGCINDLPADGQFCQPNSSQIDATKCDLTPTPPTEIILDTTNVTATKTQEFNETFTINMDFNNSYNDPSSKVYKDVYDAYGCLDTSGSTIAYYTLAASSGDVSQVKLAKDEMLKHLAETYPIESVVNTTTVFAGKEIKLTCGPPPEYLNFTVVKSTEWTHMDIKCRDDAFGNGLIGFVAKSGCKEGNVGDITAVCQSDGKYGQIQDNCDLKVVKNLLNQSEVLDELTLPLFLERLSNVTVDFTNEITDSPANIDAIVRILSNVANLSSSLEIKIEQDSMKNILETAGTLTMGKAKRSWETLNNSTRNTDETKNASSALLYSIERITSRLVNKSFSIETPHICLNKSTFVNTFSGDLNSSVKIDIPNIGGHSHSITTIIFASLDNVLPARDKRNSSSKVINGKVALLWPEGEITNIVLAFDVLDDRLRNPECVFWDFDLFGGLGGWNDDGCSLRFNENGIISCHCNHTTSFCILMSPNSSDHFILTYITYSGIAVSIVSLIICLIIEGIIWKTIGDNMTSYLRHVSVVNIAVSLLIADIWFIIGAAISNTKSVPACTAATFFMHYFYLALFFWMLASALLLLYRTFNVFNIGLSKTAMLIIGFSLGYGAPLIIATITITVTAPSNHYIRETNVCFLSWDTHKTLLAFVIPALTIVAINIIILTLVISIMLRRRVGLIGAQARERHALLVIVRCLAVLTPIFGVNWVLGIGTMVYPRNFGLEVAFALLNSLQGFCILMFGTLLDKKVISELAKKFSCQIRTRTTSTASSFSMGKLFWMLRRPTARMALPKVIRLVVVLLVMCCALDKSGFRHSVSDFFEELMAVKSPSIHVREKRETFTNFTDYEFQVVLSVSELETLRTILSNLSFPILINSTSEISNIDATTVCSQNISGNHLYCVCEENFAWSYNSCITYGVCDAIVGDTCGCINGLPADGQFCQVNSSQTELVDFDVILDLHIPLSGVPDDILELIRRVLGNETFPVTVSQSLEVTEMLLTTACSPNSTDRLLCDCEDGFAWPCDKCNGSNSCSDVSSQTCTCIYGLPSDNEYCQPITNNSFCPTPPPVLTTMTTAMPSTTTPSPPTNYETSTILTTTSSPPPHESKDIGIVLDLHIPFSNVPPDMLDLIRTALENETFPVRVSQFVEVIELNLTTACSPNATDGLKCECEDGYAWPCDMCNGNNSCKDVSSQTCTCKYGLLSNEEFCQPITVELYVLHELFIPVASVPPNIVDLFRAALKNESFPVTLTASLKVIELNITTVLSANHSAKHNNNTRNDNRFLHSAVWNTVGHNDWMNRDSDSLSLMWSIHDNLLSNIPPL</sequence>
<comment type="caution">
    <text evidence="12">The sequence shown here is derived from an EMBL/GenBank/DDBJ whole genome shotgun (WGS) entry which is preliminary data.</text>
</comment>
<dbReference type="Pfam" id="PF00002">
    <property type="entry name" value="7tm_2"/>
    <property type="match status" value="1"/>
</dbReference>
<evidence type="ECO:0000256" key="2">
    <source>
        <dbReference type="ARBA" id="ARBA00007343"/>
    </source>
</evidence>
<dbReference type="InterPro" id="IPR000832">
    <property type="entry name" value="GPCR_2_secretin-like"/>
</dbReference>
<accession>A0A315VZI7</accession>
<feature type="transmembrane region" description="Helical" evidence="9">
    <location>
        <begin position="853"/>
        <end position="873"/>
    </location>
</feature>
<keyword evidence="13" id="KW-1185">Reference proteome</keyword>
<comment type="subcellular location">
    <subcellularLocation>
        <location evidence="1">Membrane</location>
        <topology evidence="1">Multi-pass membrane protein</topology>
    </subcellularLocation>
</comment>
<dbReference type="GO" id="GO:0007189">
    <property type="term" value="P:adenylate cyclase-activating G protein-coupled receptor signaling pathway"/>
    <property type="evidence" value="ECO:0007669"/>
    <property type="project" value="TreeGrafter"/>
</dbReference>
<dbReference type="InterPro" id="IPR046338">
    <property type="entry name" value="GAIN_dom_sf"/>
</dbReference>
<feature type="region of interest" description="Disordered" evidence="8">
    <location>
        <begin position="1202"/>
        <end position="1227"/>
    </location>
</feature>
<evidence type="ECO:0000256" key="3">
    <source>
        <dbReference type="ARBA" id="ARBA00022692"/>
    </source>
</evidence>
<evidence type="ECO:0000256" key="7">
    <source>
        <dbReference type="ARBA" id="ARBA00023180"/>
    </source>
</evidence>
<evidence type="ECO:0000313" key="12">
    <source>
        <dbReference type="EMBL" id="PWA27869.1"/>
    </source>
</evidence>
<evidence type="ECO:0000256" key="6">
    <source>
        <dbReference type="ARBA" id="ARBA00023157"/>
    </source>
</evidence>
<evidence type="ECO:0000256" key="1">
    <source>
        <dbReference type="ARBA" id="ARBA00004141"/>
    </source>
</evidence>
<keyword evidence="7" id="KW-0325">Glycoprotein</keyword>
<dbReference type="PANTHER" id="PTHR45813:SF4">
    <property type="entry name" value="ADHESION G PROTEIN-COUPLED RECEPTOR F5"/>
    <property type="match status" value="1"/>
</dbReference>
<feature type="transmembrane region" description="Helical" evidence="9">
    <location>
        <begin position="698"/>
        <end position="717"/>
    </location>
</feature>
<dbReference type="Pfam" id="PF25387">
    <property type="entry name" value="ADGRF3_N"/>
    <property type="match status" value="4"/>
</dbReference>
<dbReference type="Proteomes" id="UP000250572">
    <property type="component" value="Unassembled WGS sequence"/>
</dbReference>
<feature type="transmembrane region" description="Helical" evidence="9">
    <location>
        <begin position="921"/>
        <end position="940"/>
    </location>
</feature>
<feature type="domain" description="G-protein coupled receptors family 2 profile 2" evidence="11">
    <location>
        <begin position="616"/>
        <end position="874"/>
    </location>
</feature>
<evidence type="ECO:0000313" key="13">
    <source>
        <dbReference type="Proteomes" id="UP000250572"/>
    </source>
</evidence>
<evidence type="ECO:0008006" key="14">
    <source>
        <dbReference type="Google" id="ProtNLM"/>
    </source>
</evidence>
<dbReference type="InterPro" id="IPR051587">
    <property type="entry name" value="Adhesion_GPCR"/>
</dbReference>
<name>A0A315VZI7_GAMAF</name>
<reference evidence="12 13" key="1">
    <citation type="journal article" date="2018" name="G3 (Bethesda)">
        <title>A High-Quality Reference Genome for the Invasive Mosquitofish Gambusia affinis Using a Chicago Library.</title>
        <authorList>
            <person name="Hoffberg S.L."/>
            <person name="Troendle N.J."/>
            <person name="Glenn T.C."/>
            <person name="Mahmud O."/>
            <person name="Louha S."/>
            <person name="Chalopin D."/>
            <person name="Bennetzen J.L."/>
            <person name="Mauricio R."/>
        </authorList>
    </citation>
    <scope>NUCLEOTIDE SEQUENCE [LARGE SCALE GENOMIC DNA]</scope>
    <source>
        <strain evidence="12">NE01/NJP1002.9</strain>
        <tissue evidence="12">Muscle</tissue>
    </source>
</reference>
<dbReference type="InterPro" id="IPR057400">
    <property type="entry name" value="ADGRF3/5_N"/>
</dbReference>
<feature type="domain" description="GAIN-B" evidence="10">
    <location>
        <begin position="464"/>
        <end position="612"/>
    </location>
</feature>